<reference evidence="1 2" key="1">
    <citation type="submission" date="2019-01" db="EMBL/GenBank/DDBJ databases">
        <title>Pseudolysobacter antarctica gen. nov., sp. nov., isolated from Fildes Peninsula, Antarctica.</title>
        <authorList>
            <person name="Wei Z."/>
            <person name="Peng F."/>
        </authorList>
    </citation>
    <scope>NUCLEOTIDE SEQUENCE [LARGE SCALE GENOMIC DNA]</scope>
    <source>
        <strain evidence="1 2">AQ6-296</strain>
    </source>
</reference>
<dbReference type="EMBL" id="CP035704">
    <property type="protein sequence ID" value="QBB70849.1"/>
    <property type="molecule type" value="Genomic_DNA"/>
</dbReference>
<sequence>MSLVITVDSAVVVNNYVSDDSFTDVGTGPIVVTPVGCVKASAGPGDMNRFQLRVAQNRIDVYASDAGTTAPLKKIAIIDNMSLSLTRGLIWIEDVHYNGDKDGIDQGTHTFSWDNVGFDGPRLPRDLAFDVLDRLDPMTGIYTGLLNLGWGFGPNDPTPLTLSVPGVYNVANATNAILTFSYFAFTPVTLSYRVNGGVWHDQPWPFGACYTQNGDVSCGQKTIAVPVPLTDVQAGTNAIQFKSTDATEISNIDLVLVGAGGLPELDRIFIDGFDSGLN</sequence>
<dbReference type="AlphaFoldDB" id="A0A411HJY3"/>
<accession>A0A411HJY3</accession>
<organism evidence="1 2">
    <name type="scientific">Pseudolysobacter antarcticus</name>
    <dbReference type="NCBI Taxonomy" id="2511995"/>
    <lineage>
        <taxon>Bacteria</taxon>
        <taxon>Pseudomonadati</taxon>
        <taxon>Pseudomonadota</taxon>
        <taxon>Gammaproteobacteria</taxon>
        <taxon>Lysobacterales</taxon>
        <taxon>Rhodanobacteraceae</taxon>
        <taxon>Pseudolysobacter</taxon>
    </lineage>
</organism>
<gene>
    <name evidence="1" type="ORF">ELE36_11055</name>
</gene>
<protein>
    <submittedName>
        <fullName evidence="1">Uncharacterized protein</fullName>
    </submittedName>
</protein>
<dbReference type="KEGG" id="xbc:ELE36_11055"/>
<evidence type="ECO:0000313" key="1">
    <source>
        <dbReference type="EMBL" id="QBB70849.1"/>
    </source>
</evidence>
<dbReference type="RefSeq" id="WP_129833279.1">
    <property type="nucleotide sequence ID" value="NZ_CP035704.1"/>
</dbReference>
<name>A0A411HJY3_9GAMM</name>
<keyword evidence="2" id="KW-1185">Reference proteome</keyword>
<dbReference type="Proteomes" id="UP000291562">
    <property type="component" value="Chromosome"/>
</dbReference>
<proteinExistence type="predicted"/>
<evidence type="ECO:0000313" key="2">
    <source>
        <dbReference type="Proteomes" id="UP000291562"/>
    </source>
</evidence>